<proteinExistence type="predicted"/>
<reference evidence="1" key="2">
    <citation type="journal article" date="2015" name="Fish Shellfish Immunol.">
        <title>Early steps in the European eel (Anguilla anguilla)-Vibrio vulnificus interaction in the gills: Role of the RtxA13 toxin.</title>
        <authorList>
            <person name="Callol A."/>
            <person name="Pajuelo D."/>
            <person name="Ebbesson L."/>
            <person name="Teles M."/>
            <person name="MacKenzie S."/>
            <person name="Amaro C."/>
        </authorList>
    </citation>
    <scope>NUCLEOTIDE SEQUENCE</scope>
</reference>
<dbReference type="EMBL" id="GBXM01090798">
    <property type="protein sequence ID" value="JAH17779.1"/>
    <property type="molecule type" value="Transcribed_RNA"/>
</dbReference>
<protein>
    <submittedName>
        <fullName evidence="1">Uncharacterized protein</fullName>
    </submittedName>
</protein>
<name>A0A0E9QLT8_ANGAN</name>
<sequence length="33" mass="3972">MYLPKHYVLKIEYADEELRQCKAESGAVFFVRH</sequence>
<evidence type="ECO:0000313" key="1">
    <source>
        <dbReference type="EMBL" id="JAH17779.1"/>
    </source>
</evidence>
<organism evidence="1">
    <name type="scientific">Anguilla anguilla</name>
    <name type="common">European freshwater eel</name>
    <name type="synonym">Muraena anguilla</name>
    <dbReference type="NCBI Taxonomy" id="7936"/>
    <lineage>
        <taxon>Eukaryota</taxon>
        <taxon>Metazoa</taxon>
        <taxon>Chordata</taxon>
        <taxon>Craniata</taxon>
        <taxon>Vertebrata</taxon>
        <taxon>Euteleostomi</taxon>
        <taxon>Actinopterygii</taxon>
        <taxon>Neopterygii</taxon>
        <taxon>Teleostei</taxon>
        <taxon>Anguilliformes</taxon>
        <taxon>Anguillidae</taxon>
        <taxon>Anguilla</taxon>
    </lineage>
</organism>
<dbReference type="AlphaFoldDB" id="A0A0E9QLT8"/>
<accession>A0A0E9QLT8</accession>
<reference evidence="1" key="1">
    <citation type="submission" date="2014-11" db="EMBL/GenBank/DDBJ databases">
        <authorList>
            <person name="Amaro Gonzalez C."/>
        </authorList>
    </citation>
    <scope>NUCLEOTIDE SEQUENCE</scope>
</reference>